<dbReference type="InterPro" id="IPR000468">
    <property type="entry name" value="Barstar"/>
</dbReference>
<dbReference type="Pfam" id="PF01337">
    <property type="entry name" value="Barstar"/>
    <property type="match status" value="1"/>
</dbReference>
<organism evidence="3 4">
    <name type="scientific">Lentzea rhizosphaerae</name>
    <dbReference type="NCBI Taxonomy" id="2041025"/>
    <lineage>
        <taxon>Bacteria</taxon>
        <taxon>Bacillati</taxon>
        <taxon>Actinomycetota</taxon>
        <taxon>Actinomycetes</taxon>
        <taxon>Pseudonocardiales</taxon>
        <taxon>Pseudonocardiaceae</taxon>
        <taxon>Lentzea</taxon>
    </lineage>
</organism>
<reference evidence="4" key="1">
    <citation type="journal article" date="2019" name="Int. J. Syst. Evol. Microbiol.">
        <title>The Global Catalogue of Microorganisms (GCM) 10K type strain sequencing project: providing services to taxonomists for standard genome sequencing and annotation.</title>
        <authorList>
            <consortium name="The Broad Institute Genomics Platform"/>
            <consortium name="The Broad Institute Genome Sequencing Center for Infectious Disease"/>
            <person name="Wu L."/>
            <person name="Ma J."/>
        </authorList>
    </citation>
    <scope>NUCLEOTIDE SEQUENCE [LARGE SCALE GENOMIC DNA]</scope>
    <source>
        <strain evidence="4">CGMCC 4.7405</strain>
    </source>
</reference>
<protein>
    <submittedName>
        <fullName evidence="3">Barstar family protein</fullName>
    </submittedName>
</protein>
<evidence type="ECO:0000313" key="4">
    <source>
        <dbReference type="Proteomes" id="UP001595690"/>
    </source>
</evidence>
<dbReference type="Proteomes" id="UP001595690">
    <property type="component" value="Unassembled WGS sequence"/>
</dbReference>
<keyword evidence="4" id="KW-1185">Reference proteome</keyword>
<proteinExistence type="inferred from homology"/>
<dbReference type="Gene3D" id="3.30.370.10">
    <property type="entry name" value="Barstar-like"/>
    <property type="match status" value="1"/>
</dbReference>
<sequence length="144" mass="16149">MKWHSLYRVFPECPEPPFLLDGGGEDAAIRRLRSFGLDSKVISLLGCAGERETVEVVAGAIGMPQDVENWDAFWDLLQEFFVDPEKTVVVHISDAGQIAERDVRRFARMVVRFSRITESVERGGQGASQLEFVYWGSWGRVTGG</sequence>
<comment type="similarity">
    <text evidence="1">Belongs to the barstar family.</text>
</comment>
<evidence type="ECO:0000259" key="2">
    <source>
        <dbReference type="Pfam" id="PF01337"/>
    </source>
</evidence>
<evidence type="ECO:0000313" key="3">
    <source>
        <dbReference type="EMBL" id="MFC3889991.1"/>
    </source>
</evidence>
<evidence type="ECO:0000256" key="1">
    <source>
        <dbReference type="ARBA" id="ARBA00006845"/>
    </source>
</evidence>
<dbReference type="RefSeq" id="WP_382367141.1">
    <property type="nucleotide sequence ID" value="NZ_JBHRZI010000003.1"/>
</dbReference>
<feature type="domain" description="Barstar (barnase inhibitor)" evidence="2">
    <location>
        <begin position="41"/>
        <end position="122"/>
    </location>
</feature>
<comment type="caution">
    <text evidence="3">The sequence shown here is derived from an EMBL/GenBank/DDBJ whole genome shotgun (WGS) entry which is preliminary data.</text>
</comment>
<dbReference type="InterPro" id="IPR035905">
    <property type="entry name" value="Barstar-like_sf"/>
</dbReference>
<name>A0ABV8BHZ6_9PSEU</name>
<dbReference type="SUPFAM" id="SSF52038">
    <property type="entry name" value="Barstar-related"/>
    <property type="match status" value="1"/>
</dbReference>
<dbReference type="EMBL" id="JBHRZI010000003">
    <property type="protein sequence ID" value="MFC3889991.1"/>
    <property type="molecule type" value="Genomic_DNA"/>
</dbReference>
<gene>
    <name evidence="3" type="ORF">ACFOWZ_00780</name>
</gene>
<accession>A0ABV8BHZ6</accession>